<gene>
    <name evidence="1" type="ORF">SAMN02910417_02018</name>
</gene>
<dbReference type="Pfam" id="PF11848">
    <property type="entry name" value="DUF3368"/>
    <property type="match status" value="1"/>
</dbReference>
<dbReference type="InterPro" id="IPR029060">
    <property type="entry name" value="PIN-like_dom_sf"/>
</dbReference>
<dbReference type="STRING" id="1732.SAMN02910417_02018"/>
<proteinExistence type="predicted"/>
<dbReference type="EMBL" id="FMXR01000015">
    <property type="protein sequence ID" value="SDB27409.1"/>
    <property type="molecule type" value="Genomic_DNA"/>
</dbReference>
<protein>
    <submittedName>
        <fullName evidence="1">Predicted nucleic acid-binding protein, contains PIN domain</fullName>
    </submittedName>
</protein>
<keyword evidence="2" id="KW-1185">Reference proteome</keyword>
<name>A0A1G6C3G0_EUBOX</name>
<dbReference type="RefSeq" id="WP_090174238.1">
    <property type="nucleotide sequence ID" value="NZ_FMXR01000015.1"/>
</dbReference>
<dbReference type="SUPFAM" id="SSF88723">
    <property type="entry name" value="PIN domain-like"/>
    <property type="match status" value="1"/>
</dbReference>
<accession>A0A1G6C3G0</accession>
<dbReference type="Proteomes" id="UP000199228">
    <property type="component" value="Unassembled WGS sequence"/>
</dbReference>
<evidence type="ECO:0000313" key="1">
    <source>
        <dbReference type="EMBL" id="SDB27409.1"/>
    </source>
</evidence>
<dbReference type="InterPro" id="IPR021799">
    <property type="entry name" value="PIN-like_prokaryotic"/>
</dbReference>
<organism evidence="1 2">
    <name type="scientific">Eubacterium oxidoreducens</name>
    <dbReference type="NCBI Taxonomy" id="1732"/>
    <lineage>
        <taxon>Bacteria</taxon>
        <taxon>Bacillati</taxon>
        <taxon>Bacillota</taxon>
        <taxon>Clostridia</taxon>
        <taxon>Eubacteriales</taxon>
        <taxon>Eubacteriaceae</taxon>
        <taxon>Eubacterium</taxon>
    </lineage>
</organism>
<evidence type="ECO:0000313" key="2">
    <source>
        <dbReference type="Proteomes" id="UP000199228"/>
    </source>
</evidence>
<dbReference type="OrthoDB" id="44707at2"/>
<sequence>MTDNTLFFDTDCISAFLWINDTSIITSLYKHRIAISKQVYNELSQGKGQASVLKERIDIMIKQGDALLIDMEVDSEEYSLYMELAINPPDGEPIIGKGEASCIAFAKEYNGILASNNFKDTLKYIKKYGLKYTTTADIMVEAYSKKLITKEDAENMWQSMLAKRRRLGDVTFKHYLSTHQ</sequence>
<reference evidence="1 2" key="1">
    <citation type="submission" date="2016-10" db="EMBL/GenBank/DDBJ databases">
        <authorList>
            <person name="de Groot N.N."/>
        </authorList>
    </citation>
    <scope>NUCLEOTIDE SEQUENCE [LARGE SCALE GENOMIC DNA]</scope>
    <source>
        <strain evidence="1 2">DSM 3217</strain>
    </source>
</reference>
<dbReference type="AlphaFoldDB" id="A0A1G6C3G0"/>